<evidence type="ECO:0000313" key="2">
    <source>
        <dbReference type="Proteomes" id="UP000324285"/>
    </source>
</evidence>
<name>A0A5C1N8V1_9GAMM</name>
<reference evidence="1" key="1">
    <citation type="submission" date="2021-02" db="EMBL/GenBank/DDBJ databases">
        <title>Strain Y2R2, a novel species of the genus Halomonas.</title>
        <authorList>
            <person name="Huang H."/>
        </authorList>
    </citation>
    <scope>NUCLEOTIDE SEQUENCE</scope>
    <source>
        <strain evidence="1">Y2R2</strain>
    </source>
</reference>
<dbReference type="OrthoDB" id="6184290at2"/>
<dbReference type="AlphaFoldDB" id="A0A5C1N8V1"/>
<gene>
    <name evidence="1" type="ORF">E4T21_00450</name>
</gene>
<organism evidence="1 2">
    <name type="scientific">Halomonas binhaiensis</name>
    <dbReference type="NCBI Taxonomy" id="2562282"/>
    <lineage>
        <taxon>Bacteria</taxon>
        <taxon>Pseudomonadati</taxon>
        <taxon>Pseudomonadota</taxon>
        <taxon>Gammaproteobacteria</taxon>
        <taxon>Oceanospirillales</taxon>
        <taxon>Halomonadaceae</taxon>
        <taxon>Halomonas</taxon>
    </lineage>
</organism>
<dbReference type="Proteomes" id="UP000324285">
    <property type="component" value="Chromosome"/>
</dbReference>
<sequence>MPEQPIPVDDRMAAILDEVCQRCGLETREQAAEFLIRRRIRRGSSSLTGRGRALYPVNNRGGSR</sequence>
<protein>
    <recommendedName>
        <fullName evidence="3">CopG family transcriptional regulator</fullName>
    </recommendedName>
</protein>
<dbReference type="EMBL" id="CP038437">
    <property type="protein sequence ID" value="QEM80192.1"/>
    <property type="molecule type" value="Genomic_DNA"/>
</dbReference>
<proteinExistence type="predicted"/>
<keyword evidence="2" id="KW-1185">Reference proteome</keyword>
<dbReference type="KEGG" id="hbh:E4T21_00450"/>
<accession>A0A5C1N8V1</accession>
<evidence type="ECO:0000313" key="1">
    <source>
        <dbReference type="EMBL" id="QEM80192.1"/>
    </source>
</evidence>
<dbReference type="RefSeq" id="WP_149282523.1">
    <property type="nucleotide sequence ID" value="NZ_CP038437.2"/>
</dbReference>
<evidence type="ECO:0008006" key="3">
    <source>
        <dbReference type="Google" id="ProtNLM"/>
    </source>
</evidence>